<evidence type="ECO:0000313" key="1">
    <source>
        <dbReference type="EMBL" id="CAD8056099.1"/>
    </source>
</evidence>
<proteinExistence type="predicted"/>
<reference evidence="1" key="1">
    <citation type="submission" date="2021-01" db="EMBL/GenBank/DDBJ databases">
        <authorList>
            <consortium name="Genoscope - CEA"/>
            <person name="William W."/>
        </authorList>
    </citation>
    <scope>NUCLEOTIDE SEQUENCE</scope>
</reference>
<dbReference type="EMBL" id="CAJJDN010000010">
    <property type="protein sequence ID" value="CAD8056099.1"/>
    <property type="molecule type" value="Genomic_DNA"/>
</dbReference>
<sequence>MAIIKLLFYGNVISTNDDGERQSHFLEFSGEMINDCFAIFFIVLQLQKENTNIFQTMQMQLDKLLELNGITFIQ</sequence>
<protein>
    <submittedName>
        <fullName evidence="1">Uncharacterized protein</fullName>
    </submittedName>
</protein>
<accession>A0A8S1KM28</accession>
<dbReference type="OrthoDB" id="305317at2759"/>
<evidence type="ECO:0000313" key="2">
    <source>
        <dbReference type="Proteomes" id="UP000692954"/>
    </source>
</evidence>
<dbReference type="Proteomes" id="UP000692954">
    <property type="component" value="Unassembled WGS sequence"/>
</dbReference>
<dbReference type="AlphaFoldDB" id="A0A8S1KM28"/>
<comment type="caution">
    <text evidence="1">The sequence shown here is derived from an EMBL/GenBank/DDBJ whole genome shotgun (WGS) entry which is preliminary data.</text>
</comment>
<keyword evidence="2" id="KW-1185">Reference proteome</keyword>
<gene>
    <name evidence="1" type="ORF">PSON_ATCC_30995.1.T0100065</name>
</gene>
<organism evidence="1 2">
    <name type="scientific">Paramecium sonneborni</name>
    <dbReference type="NCBI Taxonomy" id="65129"/>
    <lineage>
        <taxon>Eukaryota</taxon>
        <taxon>Sar</taxon>
        <taxon>Alveolata</taxon>
        <taxon>Ciliophora</taxon>
        <taxon>Intramacronucleata</taxon>
        <taxon>Oligohymenophorea</taxon>
        <taxon>Peniculida</taxon>
        <taxon>Parameciidae</taxon>
        <taxon>Paramecium</taxon>
    </lineage>
</organism>
<name>A0A8S1KM28_9CILI</name>